<keyword evidence="4" id="KW-1185">Reference proteome</keyword>
<dbReference type="PANTHER" id="PTHR42842">
    <property type="entry name" value="FAD/NAD(P)-BINDING OXIDOREDUCTASE"/>
    <property type="match status" value="1"/>
</dbReference>
<proteinExistence type="predicted"/>
<dbReference type="SUPFAM" id="SSF51905">
    <property type="entry name" value="FAD/NAD(P)-binding domain"/>
    <property type="match status" value="1"/>
</dbReference>
<dbReference type="EMBL" id="JWZX01002989">
    <property type="protein sequence ID" value="KOO25330.1"/>
    <property type="molecule type" value="Genomic_DNA"/>
</dbReference>
<sequence length="325" mass="32869">MADYCEDGGKGALPPASYRLTTTVAEDAEGGDEGGVQREGEAKIVPTAIEPGRLCVNGMSYSNRGSKWANSAVVVSVGAAFGDFDGFGQAGDASKLGQAGDASKLGQAGDASKLGGTQAADGGATAPPKALPSHLDATPVTNAPPAPLAGMWFQEEMERRAALMGGPGLLCPVQRVSDFLRGEISSAPLPPSSYRRGVVSAPLHELYPAPITAAIRVALRRWGRSMEGFDGDEALLHGVETRTSAPVQITRHAPSCECVGLPGLYPAGEGAGYAGGIVSAAVDGMRVAEALLASGALRAEDGEVATVAGGGTVTTSATGGDRDYD</sequence>
<dbReference type="PANTHER" id="PTHR42842:SF3">
    <property type="entry name" value="FAD_NAD(P)-BINDING OXIDOREDUCTASE FAMILY PROTEIN"/>
    <property type="match status" value="1"/>
</dbReference>
<reference evidence="4" key="1">
    <citation type="journal article" date="2015" name="PLoS Genet.">
        <title>Genome Sequence and Transcriptome Analyses of Chrysochromulina tobin: Metabolic Tools for Enhanced Algal Fitness in the Prominent Order Prymnesiales (Haptophyceae).</title>
        <authorList>
            <person name="Hovde B.T."/>
            <person name="Deodato C.R."/>
            <person name="Hunsperger H.M."/>
            <person name="Ryken S.A."/>
            <person name="Yost W."/>
            <person name="Jha R.K."/>
            <person name="Patterson J."/>
            <person name="Monnat R.J. Jr."/>
            <person name="Barlow S.B."/>
            <person name="Starkenburg S.R."/>
            <person name="Cattolico R.A."/>
        </authorList>
    </citation>
    <scope>NUCLEOTIDE SEQUENCE</scope>
    <source>
        <strain evidence="4">CCMP291</strain>
    </source>
</reference>
<dbReference type="InterPro" id="IPR028348">
    <property type="entry name" value="FAD-binding_protein"/>
</dbReference>
<dbReference type="Proteomes" id="UP000037460">
    <property type="component" value="Unassembled WGS sequence"/>
</dbReference>
<gene>
    <name evidence="3" type="ORF">Ctob_004205</name>
</gene>
<protein>
    <recommendedName>
        <fullName evidence="2">FAD-dependent protein C-terminal domain-containing protein</fullName>
    </recommendedName>
</protein>
<evidence type="ECO:0000259" key="2">
    <source>
        <dbReference type="Pfam" id="PF21688"/>
    </source>
</evidence>
<dbReference type="Gene3D" id="3.50.50.60">
    <property type="entry name" value="FAD/NAD(P)-binding domain"/>
    <property type="match status" value="1"/>
</dbReference>
<dbReference type="Pfam" id="PF21688">
    <property type="entry name" value="FAD-depend_C"/>
    <property type="match status" value="2"/>
</dbReference>
<feature type="domain" description="FAD-dependent protein C-terminal" evidence="2">
    <location>
        <begin position="4"/>
        <end position="80"/>
    </location>
</feature>
<feature type="domain" description="FAD-dependent protein C-terminal" evidence="2">
    <location>
        <begin position="142"/>
        <end position="243"/>
    </location>
</feature>
<feature type="compositionally biased region" description="Low complexity" evidence="1">
    <location>
        <begin position="115"/>
        <end position="126"/>
    </location>
</feature>
<name>A0A0M0JFU4_9EUKA</name>
<evidence type="ECO:0000313" key="3">
    <source>
        <dbReference type="EMBL" id="KOO25330.1"/>
    </source>
</evidence>
<dbReference type="OrthoDB" id="2690153at2759"/>
<dbReference type="InterPro" id="IPR036188">
    <property type="entry name" value="FAD/NAD-bd_sf"/>
</dbReference>
<organism evidence="3 4">
    <name type="scientific">Chrysochromulina tobinii</name>
    <dbReference type="NCBI Taxonomy" id="1460289"/>
    <lineage>
        <taxon>Eukaryota</taxon>
        <taxon>Haptista</taxon>
        <taxon>Haptophyta</taxon>
        <taxon>Prymnesiophyceae</taxon>
        <taxon>Prymnesiales</taxon>
        <taxon>Chrysochromulinaceae</taxon>
        <taxon>Chrysochromulina</taxon>
    </lineage>
</organism>
<dbReference type="InterPro" id="IPR049516">
    <property type="entry name" value="FAD-depend_C"/>
</dbReference>
<evidence type="ECO:0000313" key="4">
    <source>
        <dbReference type="Proteomes" id="UP000037460"/>
    </source>
</evidence>
<dbReference type="AlphaFoldDB" id="A0A0M0JFU4"/>
<evidence type="ECO:0000256" key="1">
    <source>
        <dbReference type="SAM" id="MobiDB-lite"/>
    </source>
</evidence>
<accession>A0A0M0JFU4</accession>
<comment type="caution">
    <text evidence="3">The sequence shown here is derived from an EMBL/GenBank/DDBJ whole genome shotgun (WGS) entry which is preliminary data.</text>
</comment>
<feature type="region of interest" description="Disordered" evidence="1">
    <location>
        <begin position="97"/>
        <end position="141"/>
    </location>
</feature>